<dbReference type="AlphaFoldDB" id="A0A392M0A5"/>
<dbReference type="Proteomes" id="UP000265520">
    <property type="component" value="Unassembled WGS sequence"/>
</dbReference>
<evidence type="ECO:0000313" key="4">
    <source>
        <dbReference type="Proteomes" id="UP000265520"/>
    </source>
</evidence>
<protein>
    <submittedName>
        <fullName evidence="3">F-box protein</fullName>
    </submittedName>
</protein>
<dbReference type="Pfam" id="PF13456">
    <property type="entry name" value="RVT_3"/>
    <property type="match status" value="1"/>
</dbReference>
<sequence>MNVDTHYRSDSDGRSFSGLILRGSDGNAVGAGTRVHEGVQDALMAEAYGLLDALLYAEQHHLTHIIFELDSLYLVNLVQSDRQIWKSWGYVVRRCRGFLHENPNSAIKWIGRNGNRVADALAKWAAIEPNMDWTINKVKLNYPPQFYARKYVIDFFRILGSAVNGMLCVYDWHDHKNFVLWNPTTNEIKVVPHVSDRIKNSKVNTVTLHGFGYDQVRDDYKVIQHVNYDGVRHDSFWEIYSLKSNSWVRLGFGGFDIPIRYVSAYGNVYMNGMCHWLGDDKIEGKCVVSFNLSKEMFFITPLPFMCSCFDDDNMHVLNNLFVLNGHFTMITYHKKTTTKSFHISILGEFGVKESWVRLFDIGPLSCIEQPIGAGKNNVFFKKEDGELVCFNLTTGMIEEIGVKGGRCRCQMMIYKKNLHPIGGKNS</sequence>
<dbReference type="PANTHER" id="PTHR31672">
    <property type="entry name" value="BNACNNG10540D PROTEIN"/>
    <property type="match status" value="1"/>
</dbReference>
<feature type="domain" description="RNase H type-1" evidence="2">
    <location>
        <begin position="2"/>
        <end position="125"/>
    </location>
</feature>
<dbReference type="CDD" id="cd06222">
    <property type="entry name" value="RNase_H_like"/>
    <property type="match status" value="1"/>
</dbReference>
<dbReference type="PANTHER" id="PTHR31672:SF13">
    <property type="entry name" value="F-BOX PROTEIN CPR30-LIKE"/>
    <property type="match status" value="1"/>
</dbReference>
<evidence type="ECO:0000313" key="3">
    <source>
        <dbReference type="EMBL" id="MCH80732.1"/>
    </source>
</evidence>
<evidence type="ECO:0000259" key="2">
    <source>
        <dbReference type="Pfam" id="PF13456"/>
    </source>
</evidence>
<dbReference type="InterPro" id="IPR017451">
    <property type="entry name" value="F-box-assoc_interact_dom"/>
</dbReference>
<gene>
    <name evidence="3" type="ORF">A2U01_0001505</name>
</gene>
<evidence type="ECO:0000259" key="1">
    <source>
        <dbReference type="Pfam" id="PF07734"/>
    </source>
</evidence>
<reference evidence="3 4" key="1">
    <citation type="journal article" date="2018" name="Front. Plant Sci.">
        <title>Red Clover (Trifolium pratense) and Zigzag Clover (T. medium) - A Picture of Genomic Similarities and Differences.</title>
        <authorList>
            <person name="Dluhosova J."/>
            <person name="Istvanek J."/>
            <person name="Nedelnik J."/>
            <person name="Repkova J."/>
        </authorList>
    </citation>
    <scope>NUCLEOTIDE SEQUENCE [LARGE SCALE GENOMIC DNA]</scope>
    <source>
        <strain evidence="4">cv. 10/8</strain>
        <tissue evidence="3">Leaf</tissue>
    </source>
</reference>
<dbReference type="SUPFAM" id="SSF53098">
    <property type="entry name" value="Ribonuclease H-like"/>
    <property type="match status" value="1"/>
</dbReference>
<dbReference type="InterPro" id="IPR044730">
    <property type="entry name" value="RNase_H-like_dom_plant"/>
</dbReference>
<dbReference type="GO" id="GO:0003676">
    <property type="term" value="F:nucleic acid binding"/>
    <property type="evidence" value="ECO:0007669"/>
    <property type="project" value="InterPro"/>
</dbReference>
<dbReference type="InterPro" id="IPR050796">
    <property type="entry name" value="SCF_F-box_component"/>
</dbReference>
<dbReference type="NCBIfam" id="TIGR01640">
    <property type="entry name" value="F_box_assoc_1"/>
    <property type="match status" value="1"/>
</dbReference>
<feature type="domain" description="F-box associated beta-propeller type 1" evidence="1">
    <location>
        <begin position="164"/>
        <end position="395"/>
    </location>
</feature>
<dbReference type="InterPro" id="IPR012337">
    <property type="entry name" value="RNaseH-like_sf"/>
</dbReference>
<keyword evidence="4" id="KW-1185">Reference proteome</keyword>
<accession>A0A392M0A5</accession>
<dbReference type="InterPro" id="IPR002156">
    <property type="entry name" value="RNaseH_domain"/>
</dbReference>
<dbReference type="GO" id="GO:0004523">
    <property type="term" value="F:RNA-DNA hybrid ribonuclease activity"/>
    <property type="evidence" value="ECO:0007669"/>
    <property type="project" value="InterPro"/>
</dbReference>
<name>A0A392M0A5_9FABA</name>
<organism evidence="3 4">
    <name type="scientific">Trifolium medium</name>
    <dbReference type="NCBI Taxonomy" id="97028"/>
    <lineage>
        <taxon>Eukaryota</taxon>
        <taxon>Viridiplantae</taxon>
        <taxon>Streptophyta</taxon>
        <taxon>Embryophyta</taxon>
        <taxon>Tracheophyta</taxon>
        <taxon>Spermatophyta</taxon>
        <taxon>Magnoliopsida</taxon>
        <taxon>eudicotyledons</taxon>
        <taxon>Gunneridae</taxon>
        <taxon>Pentapetalae</taxon>
        <taxon>rosids</taxon>
        <taxon>fabids</taxon>
        <taxon>Fabales</taxon>
        <taxon>Fabaceae</taxon>
        <taxon>Papilionoideae</taxon>
        <taxon>50 kb inversion clade</taxon>
        <taxon>NPAAA clade</taxon>
        <taxon>Hologalegina</taxon>
        <taxon>IRL clade</taxon>
        <taxon>Trifolieae</taxon>
        <taxon>Trifolium</taxon>
    </lineage>
</organism>
<dbReference type="InterPro" id="IPR006527">
    <property type="entry name" value="F-box-assoc_dom_typ1"/>
</dbReference>
<proteinExistence type="predicted"/>
<dbReference type="InterPro" id="IPR036397">
    <property type="entry name" value="RNaseH_sf"/>
</dbReference>
<comment type="caution">
    <text evidence="3">The sequence shown here is derived from an EMBL/GenBank/DDBJ whole genome shotgun (WGS) entry which is preliminary data.</text>
</comment>
<dbReference type="Pfam" id="PF07734">
    <property type="entry name" value="FBA_1"/>
    <property type="match status" value="1"/>
</dbReference>
<dbReference type="EMBL" id="LXQA010001419">
    <property type="protein sequence ID" value="MCH80732.1"/>
    <property type="molecule type" value="Genomic_DNA"/>
</dbReference>
<dbReference type="Gene3D" id="3.30.420.10">
    <property type="entry name" value="Ribonuclease H-like superfamily/Ribonuclease H"/>
    <property type="match status" value="1"/>
</dbReference>